<evidence type="ECO:0000313" key="7">
    <source>
        <dbReference type="EMBL" id="MBW0135458.1"/>
    </source>
</evidence>
<feature type="domain" description="Protein kinase" evidence="6">
    <location>
        <begin position="33"/>
        <end position="293"/>
    </location>
</feature>
<dbReference type="InterPro" id="IPR000719">
    <property type="entry name" value="Prot_kinase_dom"/>
</dbReference>
<dbReference type="Proteomes" id="UP000694287">
    <property type="component" value="Unassembled WGS sequence"/>
</dbReference>
<protein>
    <recommendedName>
        <fullName evidence="1">non-specific serine/threonine protein kinase</fullName>
        <ecNumber evidence="1">2.7.11.1</ecNumber>
    </recommendedName>
</protein>
<keyword evidence="8" id="KW-1185">Reference proteome</keyword>
<evidence type="ECO:0000256" key="4">
    <source>
        <dbReference type="ARBA" id="ARBA00022777"/>
    </source>
</evidence>
<dbReference type="PROSITE" id="PS00108">
    <property type="entry name" value="PROTEIN_KINASE_ST"/>
    <property type="match status" value="1"/>
</dbReference>
<evidence type="ECO:0000313" key="8">
    <source>
        <dbReference type="Proteomes" id="UP000694287"/>
    </source>
</evidence>
<evidence type="ECO:0000259" key="6">
    <source>
        <dbReference type="PROSITE" id="PS50011"/>
    </source>
</evidence>
<organism evidence="7 8">
    <name type="scientific">Pseudonocardia abyssalis</name>
    <dbReference type="NCBI Taxonomy" id="2792008"/>
    <lineage>
        <taxon>Bacteria</taxon>
        <taxon>Bacillati</taxon>
        <taxon>Actinomycetota</taxon>
        <taxon>Actinomycetes</taxon>
        <taxon>Pseudonocardiales</taxon>
        <taxon>Pseudonocardiaceae</taxon>
        <taxon>Pseudonocardia</taxon>
    </lineage>
</organism>
<name>A0ABS6UT65_9PSEU</name>
<gene>
    <name evidence="7" type="ORF">I4I81_14490</name>
</gene>
<accession>A0ABS6UT65</accession>
<evidence type="ECO:0000256" key="3">
    <source>
        <dbReference type="ARBA" id="ARBA00022741"/>
    </source>
</evidence>
<dbReference type="InterPro" id="IPR008271">
    <property type="entry name" value="Ser/Thr_kinase_AS"/>
</dbReference>
<dbReference type="PANTHER" id="PTHR43671:SF13">
    <property type="entry name" value="SERINE_THREONINE-PROTEIN KINASE NEK2"/>
    <property type="match status" value="1"/>
</dbReference>
<sequence length="293" mass="30664">MLSATGREPTRRDEQARSGVDAALTAPSAVADYEIVRLLGEGNHGRYYLARPPARLGLAEEFVALKVFGDRVGEQAYERGVRELRAFAAVRSPYLVRVFDAVLEDSFVYAMEYFPLGSLAAGATDRTTTLLALEHAARAAHALHEAGLAHGDVKPANVLLAGDAGAPPVGGRLSDLGLARHLSPGTTLTGMGRASSVEFTDPDLLAGARPSRRTEVWALGATIHRALAGTGLFGDLPDTQPLLAIRKVLSGQPVVHPGLAPADADLVRACLADGSARLGTAEQVADRLAGLPA</sequence>
<dbReference type="SMART" id="SM00220">
    <property type="entry name" value="S_TKc"/>
    <property type="match status" value="1"/>
</dbReference>
<comment type="caution">
    <text evidence="7">The sequence shown here is derived from an EMBL/GenBank/DDBJ whole genome shotgun (WGS) entry which is preliminary data.</text>
</comment>
<dbReference type="GO" id="GO:0016301">
    <property type="term" value="F:kinase activity"/>
    <property type="evidence" value="ECO:0007669"/>
    <property type="project" value="UniProtKB-KW"/>
</dbReference>
<keyword evidence="5" id="KW-0067">ATP-binding</keyword>
<dbReference type="Pfam" id="PF00069">
    <property type="entry name" value="Pkinase"/>
    <property type="match status" value="1"/>
</dbReference>
<dbReference type="PROSITE" id="PS50011">
    <property type="entry name" value="PROTEIN_KINASE_DOM"/>
    <property type="match status" value="1"/>
</dbReference>
<dbReference type="InterPro" id="IPR050660">
    <property type="entry name" value="NEK_Ser/Thr_kinase"/>
</dbReference>
<dbReference type="PANTHER" id="PTHR43671">
    <property type="entry name" value="SERINE/THREONINE-PROTEIN KINASE NEK"/>
    <property type="match status" value="1"/>
</dbReference>
<evidence type="ECO:0000256" key="1">
    <source>
        <dbReference type="ARBA" id="ARBA00012513"/>
    </source>
</evidence>
<keyword evidence="4 7" id="KW-0418">Kinase</keyword>
<keyword evidence="3" id="KW-0547">Nucleotide-binding</keyword>
<proteinExistence type="predicted"/>
<dbReference type="EC" id="2.7.11.1" evidence="1"/>
<evidence type="ECO:0000256" key="5">
    <source>
        <dbReference type="ARBA" id="ARBA00022840"/>
    </source>
</evidence>
<evidence type="ECO:0000256" key="2">
    <source>
        <dbReference type="ARBA" id="ARBA00022679"/>
    </source>
</evidence>
<dbReference type="EMBL" id="JADQDK010000001">
    <property type="protein sequence ID" value="MBW0135458.1"/>
    <property type="molecule type" value="Genomic_DNA"/>
</dbReference>
<keyword evidence="2" id="KW-0808">Transferase</keyword>
<reference evidence="7 8" key="1">
    <citation type="submission" date="2020-11" db="EMBL/GenBank/DDBJ databases">
        <title>Pseudonocardia abyssalis sp. nov. and Pseudonocardia oceani sp. nov., description and phylogenomic analysis of two novel actinomycetes isolated from the deep Southern Ocean.</title>
        <authorList>
            <person name="Parra J."/>
        </authorList>
    </citation>
    <scope>NUCLEOTIDE SEQUENCE [LARGE SCALE GENOMIC DNA]</scope>
    <source>
        <strain evidence="7 8">KRD-168</strain>
    </source>
</reference>